<accession>A0A914W5G7</accession>
<feature type="region of interest" description="Disordered" evidence="1">
    <location>
        <begin position="17"/>
        <end position="36"/>
    </location>
</feature>
<reference evidence="3" key="1">
    <citation type="submission" date="2022-11" db="UniProtKB">
        <authorList>
            <consortium name="WormBaseParasite"/>
        </authorList>
    </citation>
    <scope>IDENTIFICATION</scope>
</reference>
<evidence type="ECO:0000313" key="2">
    <source>
        <dbReference type="Proteomes" id="UP000887566"/>
    </source>
</evidence>
<dbReference type="WBParaSite" id="PSAMB.scaffold318size56924.g4592.t1">
    <property type="protein sequence ID" value="PSAMB.scaffold318size56924.g4592.t1"/>
    <property type="gene ID" value="PSAMB.scaffold318size56924.g4592"/>
</dbReference>
<protein>
    <submittedName>
        <fullName evidence="3">Uncharacterized protein</fullName>
    </submittedName>
</protein>
<organism evidence="2 3">
    <name type="scientific">Plectus sambesii</name>
    <dbReference type="NCBI Taxonomy" id="2011161"/>
    <lineage>
        <taxon>Eukaryota</taxon>
        <taxon>Metazoa</taxon>
        <taxon>Ecdysozoa</taxon>
        <taxon>Nematoda</taxon>
        <taxon>Chromadorea</taxon>
        <taxon>Plectida</taxon>
        <taxon>Plectina</taxon>
        <taxon>Plectoidea</taxon>
        <taxon>Plectidae</taxon>
        <taxon>Plectus</taxon>
    </lineage>
</organism>
<evidence type="ECO:0000256" key="1">
    <source>
        <dbReference type="SAM" id="MobiDB-lite"/>
    </source>
</evidence>
<keyword evidence="2" id="KW-1185">Reference proteome</keyword>
<sequence length="179" mass="20179">MEEFDRAKAAAKEVLLSQRRKKREENEQGTGLDKREIPDRQFEPIYAHCKCIGNASMECLRFESAPASDSDTCLCTYDKAQRTAWPCFRQSVWQDELCPVCRYVGYCDSPGSTGDAPTANWPCMCRTAQAADSEQSAESFCLGKPAEIKKLWIENQKWSSTTVRPTQPPEFVKAMGFAV</sequence>
<name>A0A914W5G7_9BILA</name>
<dbReference type="AlphaFoldDB" id="A0A914W5G7"/>
<evidence type="ECO:0000313" key="3">
    <source>
        <dbReference type="WBParaSite" id="PSAMB.scaffold318size56924.g4592.t1"/>
    </source>
</evidence>
<proteinExistence type="predicted"/>
<dbReference type="Proteomes" id="UP000887566">
    <property type="component" value="Unplaced"/>
</dbReference>